<feature type="compositionally biased region" description="Basic and acidic residues" evidence="3">
    <location>
        <begin position="1268"/>
        <end position="1280"/>
    </location>
</feature>
<dbReference type="Proteomes" id="UP001281761">
    <property type="component" value="Unassembled WGS sequence"/>
</dbReference>
<dbReference type="InterPro" id="IPR020568">
    <property type="entry name" value="Ribosomal_Su5_D2-typ_SF"/>
</dbReference>
<feature type="region of interest" description="Disordered" evidence="3">
    <location>
        <begin position="971"/>
        <end position="992"/>
    </location>
</feature>
<protein>
    <submittedName>
        <fullName evidence="5">DNA mismatch repair protein PMS1</fullName>
    </submittedName>
</protein>
<dbReference type="InterPro" id="IPR036890">
    <property type="entry name" value="HATPase_C_sf"/>
</dbReference>
<organism evidence="5 6">
    <name type="scientific">Blattamonas nauphoetae</name>
    <dbReference type="NCBI Taxonomy" id="2049346"/>
    <lineage>
        <taxon>Eukaryota</taxon>
        <taxon>Metamonada</taxon>
        <taxon>Preaxostyla</taxon>
        <taxon>Oxymonadida</taxon>
        <taxon>Blattamonas</taxon>
    </lineage>
</organism>
<dbReference type="InterPro" id="IPR014721">
    <property type="entry name" value="Ribsml_uS5_D2-typ_fold_subgr"/>
</dbReference>
<dbReference type="SMART" id="SM01340">
    <property type="entry name" value="DNA_mis_repair"/>
    <property type="match status" value="1"/>
</dbReference>
<dbReference type="PANTHER" id="PTHR10073">
    <property type="entry name" value="DNA MISMATCH REPAIR PROTEIN MLH, PMS, MUTL"/>
    <property type="match status" value="1"/>
</dbReference>
<proteinExistence type="inferred from homology"/>
<dbReference type="EMBL" id="JARBJD010000299">
    <property type="protein sequence ID" value="KAK2944449.1"/>
    <property type="molecule type" value="Genomic_DNA"/>
</dbReference>
<keyword evidence="6" id="KW-1185">Reference proteome</keyword>
<dbReference type="InterPro" id="IPR002099">
    <property type="entry name" value="MutL/Mlh/PMS"/>
</dbReference>
<evidence type="ECO:0000256" key="2">
    <source>
        <dbReference type="ARBA" id="ARBA00022763"/>
    </source>
</evidence>
<evidence type="ECO:0000259" key="4">
    <source>
        <dbReference type="SMART" id="SM01340"/>
    </source>
</evidence>
<dbReference type="InterPro" id="IPR013507">
    <property type="entry name" value="DNA_mismatch_S5_2-like"/>
</dbReference>
<keyword evidence="2" id="KW-0227">DNA damage</keyword>
<evidence type="ECO:0000256" key="3">
    <source>
        <dbReference type="SAM" id="MobiDB-lite"/>
    </source>
</evidence>
<feature type="domain" description="DNA mismatch repair protein S5" evidence="4">
    <location>
        <begin position="841"/>
        <end position="969"/>
    </location>
</feature>
<dbReference type="Pfam" id="PF01119">
    <property type="entry name" value="DNA_mis_repair"/>
    <property type="match status" value="1"/>
</dbReference>
<dbReference type="PROSITE" id="PS00058">
    <property type="entry name" value="DNA_MISMATCH_REPAIR_1"/>
    <property type="match status" value="1"/>
</dbReference>
<reference evidence="5 6" key="1">
    <citation type="journal article" date="2022" name="bioRxiv">
        <title>Genomics of Preaxostyla Flagellates Illuminates Evolutionary Transitions and the Path Towards Mitochondrial Loss.</title>
        <authorList>
            <person name="Novak L.V.F."/>
            <person name="Treitli S.C."/>
            <person name="Pyrih J."/>
            <person name="Halakuc P."/>
            <person name="Pipaliya S.V."/>
            <person name="Vacek V."/>
            <person name="Brzon O."/>
            <person name="Soukal P."/>
            <person name="Eme L."/>
            <person name="Dacks J.B."/>
            <person name="Karnkowska A."/>
            <person name="Elias M."/>
            <person name="Hampl V."/>
        </authorList>
    </citation>
    <scope>NUCLEOTIDE SEQUENCE [LARGE SCALE GENOMIC DNA]</scope>
    <source>
        <strain evidence="5">NAU3</strain>
        <tissue evidence="5">Gut</tissue>
    </source>
</reference>
<dbReference type="NCBIfam" id="TIGR00585">
    <property type="entry name" value="mutl"/>
    <property type="match status" value="1"/>
</dbReference>
<dbReference type="Gene3D" id="3.30.565.10">
    <property type="entry name" value="Histidine kinase-like ATPase, C-terminal domain"/>
    <property type="match status" value="1"/>
</dbReference>
<comment type="caution">
    <text evidence="5">The sequence shown here is derived from an EMBL/GenBank/DDBJ whole genome shotgun (WGS) entry which is preliminary data.</text>
</comment>
<comment type="similarity">
    <text evidence="1">Belongs to the DNA mismatch repair MutL/HexB family.</text>
</comment>
<feature type="compositionally biased region" description="Polar residues" evidence="3">
    <location>
        <begin position="1049"/>
        <end position="1060"/>
    </location>
</feature>
<feature type="compositionally biased region" description="Basic and acidic residues" evidence="3">
    <location>
        <begin position="1100"/>
        <end position="1133"/>
    </location>
</feature>
<feature type="compositionally biased region" description="Low complexity" evidence="3">
    <location>
        <begin position="977"/>
        <end position="988"/>
    </location>
</feature>
<name>A0ABQ9WY57_9EUKA</name>
<evidence type="ECO:0000256" key="1">
    <source>
        <dbReference type="ARBA" id="ARBA00006082"/>
    </source>
</evidence>
<feature type="compositionally biased region" description="Basic and acidic residues" evidence="3">
    <location>
        <begin position="577"/>
        <end position="598"/>
    </location>
</feature>
<feature type="region of interest" description="Disordered" evidence="3">
    <location>
        <begin position="355"/>
        <end position="374"/>
    </location>
</feature>
<feature type="region of interest" description="Disordered" evidence="3">
    <location>
        <begin position="651"/>
        <end position="672"/>
    </location>
</feature>
<feature type="region of interest" description="Disordered" evidence="3">
    <location>
        <begin position="1205"/>
        <end position="1230"/>
    </location>
</feature>
<feature type="region of interest" description="Disordered" evidence="3">
    <location>
        <begin position="577"/>
        <end position="625"/>
    </location>
</feature>
<dbReference type="Gene3D" id="3.30.230.10">
    <property type="match status" value="1"/>
</dbReference>
<dbReference type="InterPro" id="IPR014762">
    <property type="entry name" value="DNA_mismatch_repair_CS"/>
</dbReference>
<dbReference type="SUPFAM" id="SSF54211">
    <property type="entry name" value="Ribosomal protein S5 domain 2-like"/>
    <property type="match status" value="1"/>
</dbReference>
<evidence type="ECO:0000313" key="5">
    <source>
        <dbReference type="EMBL" id="KAK2944449.1"/>
    </source>
</evidence>
<dbReference type="CDD" id="cd22249">
    <property type="entry name" value="UDM1_RNF168_RNF169-like"/>
    <property type="match status" value="1"/>
</dbReference>
<feature type="compositionally biased region" description="Basic and acidic residues" evidence="3">
    <location>
        <begin position="355"/>
        <end position="372"/>
    </location>
</feature>
<dbReference type="InterPro" id="IPR038973">
    <property type="entry name" value="MutL/Mlh/Pms-like"/>
</dbReference>
<feature type="compositionally biased region" description="Polar residues" evidence="3">
    <location>
        <begin position="1218"/>
        <end position="1227"/>
    </location>
</feature>
<accession>A0ABQ9WY57</accession>
<feature type="compositionally biased region" description="Low complexity" evidence="3">
    <location>
        <begin position="1018"/>
        <end position="1048"/>
    </location>
</feature>
<feature type="region of interest" description="Disordered" evidence="3">
    <location>
        <begin position="1257"/>
        <end position="1281"/>
    </location>
</feature>
<feature type="region of interest" description="Disordered" evidence="3">
    <location>
        <begin position="1008"/>
        <end position="1136"/>
    </location>
</feature>
<gene>
    <name evidence="5" type="ORF">BLNAU_20653</name>
</gene>
<dbReference type="SUPFAM" id="SSF55874">
    <property type="entry name" value="ATPase domain of HSP90 chaperone/DNA topoisomerase II/histidine kinase"/>
    <property type="match status" value="1"/>
</dbReference>
<evidence type="ECO:0000313" key="6">
    <source>
        <dbReference type="Proteomes" id="UP001281761"/>
    </source>
</evidence>
<dbReference type="PANTHER" id="PTHR10073:SF52">
    <property type="entry name" value="MISMATCH REPAIR ENDONUCLEASE PMS2"/>
    <property type="match status" value="1"/>
</dbReference>
<sequence>MLTDQSTNPINETSTLYHQGDDLNAFFQHIVSEFHAANERTKENLVLQVRAQIEKDRERMQEVCEIGIRTGFLTELCLTMSSNCSLYLHVLSSSLISCMVTCAGFPHRIRPSDVIPSLLALSANSDQTISVPVTRAIGVLCSRSLSAGEVEGVLSGGVVESVCVRVVSAERREEQVAELGVLDGLCSGLRRFVRERGRESEEGVGRGQKKEEENEFSIVSRCSSALNLIEMTLGQVWGRVSASGEDEEESEREEEGKRKLADAVGGMLLTHFPHTLQQPAKEVGVIGLDLGKERKLMEEREDTRRKEAEAKERKMVEEIERQKKEVEAEFARRMAEVNQHFEDNKKLIERVKGVEREERRKEEENERKRTSKEGAAAIEWPNPSHFSVSGSVFTRKTETANRSILTPEFGKEVVRLTFVIKQVNNCIDAGLISSAQTETVKGGQRYNQLIGGAGWDLPCRLIYQAGSPAQNYTDLPKGASGHRIVVEADGRDGKRTLRLSQNGTMQSSFFSNIPVPFRFAVNVFQQNDAVSIEKLEVLKEPQMNERDQRAALIAFHNRSTLPLEGGYAMSEGTMESFRRDDSPYHETLRRGTMDDAKSSPRFSRSKGAGRPPPDGMNQPAAGWRPPSIRLFVPQERDIDIVTNKTAKTFIHPNGSPPAIRSRTAGEADGNDDCMQSIRVKDNGIGISTEDFSVICQRYTTSKIRTYTDLFTSTTHGFRGEALSSICEIGNVTISSRRATSDDGDPSTSIGYCVHYNHDGSAKERPTPCAISFGTTIEVTDIFADFPVRKKYFSTRAAELASQIQQLFTHYSLVHVGIRFVLSISPSILLQKPSSASLEDAASILFGFPTAQHLHPLAVSIPSCLDSTDTFTVSGLTPLPHDTSPQVFRNTPDMLFLVLNRRRVSWRRFLNGFVNLVRRAFPHVERKYPVAYVHVTLPASLCNLNVSPGKETVIIADEDKVIKTLLSSLSPLFPPSTPHSDTPTPRSTSNENISFDLCLSPSHLHFVTKDDDDEEENGPSPLFSPRSSSSQSFGDTLTSPRRSPPLSSSGNPHSGRSQESSVGGRGSAGLFVSLPKMKQPTLPLARDDSDDEQDDVPVTKTKRELTRDDSESESEDGKTVRRTDAAKEKDEARPRPRMGWLKHAKTVDGSRIGPDSFRAAMKQWLRNARDEKEEAPCSSVPFRIVGMAASSSLRLPILSFATPNTLPASPFDLPPDQPTQPSLAQHATQQQPSQSESLLLFVFNPFRAREFACDEGRMENAQPLDTAPEGERGDTPSERKGNAKVTADEAFVLLQNLIGTGQDVCLSASHPFSALVSPLSPWESSCVSDSPPEAVCILICLLPTVTHTCVMPDRKNTRAWDDRGVPDECGAFCIFDKEVRERRGVCGLTPIRHQPAV</sequence>